<protein>
    <recommendedName>
        <fullName evidence="12">ATP synthase complex subunit 8</fullName>
    </recommendedName>
</protein>
<evidence type="ECO:0000256" key="5">
    <source>
        <dbReference type="ARBA" id="ARBA00022547"/>
    </source>
</evidence>
<dbReference type="RefSeq" id="YP_004021420.1">
    <property type="nucleotide sequence ID" value="NC_014680.1"/>
</dbReference>
<evidence type="ECO:0000256" key="12">
    <source>
        <dbReference type="RuleBase" id="RU003661"/>
    </source>
</evidence>
<organism evidence="14">
    <name type="scientific">Heteropteryx dilatata</name>
    <name type="common">Malayan jungle nymph walking stick</name>
    <dbReference type="NCBI Taxonomy" id="173795"/>
    <lineage>
        <taxon>Eukaryota</taxon>
        <taxon>Metazoa</taxon>
        <taxon>Ecdysozoa</taxon>
        <taxon>Arthropoda</taxon>
        <taxon>Hexapoda</taxon>
        <taxon>Insecta</taxon>
        <taxon>Pterygota</taxon>
        <taxon>Neoptera</taxon>
        <taxon>Polyneoptera</taxon>
        <taxon>Phasmatodea</taxon>
        <taxon>Verophasmatodea</taxon>
        <taxon>Areolatae</taxon>
        <taxon>Bacilloidea</taxon>
        <taxon>Heteropterygidae</taxon>
        <taxon>Heteropteryginae</taxon>
        <taxon>Heteropterygini</taxon>
        <taxon>Heteropteryx</taxon>
    </lineage>
</organism>
<evidence type="ECO:0000256" key="9">
    <source>
        <dbReference type="ARBA" id="ARBA00023065"/>
    </source>
</evidence>
<keyword evidence="9 12" id="KW-0406">Ion transport</keyword>
<feature type="transmembrane region" description="Helical" evidence="13">
    <location>
        <begin position="12"/>
        <end position="29"/>
    </location>
</feature>
<proteinExistence type="inferred from homology"/>
<keyword evidence="8 13" id="KW-1133">Transmembrane helix</keyword>
<evidence type="ECO:0000256" key="8">
    <source>
        <dbReference type="ARBA" id="ARBA00022989"/>
    </source>
</evidence>
<name>E2RV12_HETDI</name>
<dbReference type="EMBL" id="AB477468">
    <property type="protein sequence ID" value="BAJ24546.1"/>
    <property type="molecule type" value="Genomic_DNA"/>
</dbReference>
<dbReference type="AlphaFoldDB" id="E2RV12"/>
<comment type="subunit">
    <text evidence="3">F-type ATPases have 2 components, CF(1) - the catalytic core - and CF(0) - the membrane proton channel.</text>
</comment>
<comment type="similarity">
    <text evidence="2 12">Belongs to the ATPase protein 8 family.</text>
</comment>
<keyword evidence="11 13" id="KW-0472">Membrane</keyword>
<gene>
    <name evidence="14" type="primary">ATP8</name>
</gene>
<evidence type="ECO:0000256" key="7">
    <source>
        <dbReference type="ARBA" id="ARBA00022781"/>
    </source>
</evidence>
<dbReference type="GO" id="GO:0045259">
    <property type="term" value="C:proton-transporting ATP synthase complex"/>
    <property type="evidence" value="ECO:0007669"/>
    <property type="project" value="UniProtKB-KW"/>
</dbReference>
<dbReference type="GeneID" id="9978237"/>
<evidence type="ECO:0000256" key="4">
    <source>
        <dbReference type="ARBA" id="ARBA00022448"/>
    </source>
</evidence>
<dbReference type="InterPro" id="IPR001421">
    <property type="entry name" value="ATP8_metazoa"/>
</dbReference>
<evidence type="ECO:0000256" key="13">
    <source>
        <dbReference type="SAM" id="Phobius"/>
    </source>
</evidence>
<dbReference type="Pfam" id="PF00895">
    <property type="entry name" value="ATP-synt_8"/>
    <property type="match status" value="1"/>
</dbReference>
<comment type="subcellular location">
    <subcellularLocation>
        <location evidence="1 12">Mitochondrion membrane</location>
        <topology evidence="1 12">Single-pass membrane protein</topology>
    </subcellularLocation>
</comment>
<dbReference type="GO" id="GO:0015078">
    <property type="term" value="F:proton transmembrane transporter activity"/>
    <property type="evidence" value="ECO:0007669"/>
    <property type="project" value="InterPro"/>
</dbReference>
<evidence type="ECO:0000256" key="11">
    <source>
        <dbReference type="ARBA" id="ARBA00023136"/>
    </source>
</evidence>
<keyword evidence="4 12" id="KW-0813">Transport</keyword>
<geneLocation type="mitochondrion" evidence="14"/>
<keyword evidence="6 12" id="KW-0812">Transmembrane</keyword>
<evidence type="ECO:0000256" key="3">
    <source>
        <dbReference type="ARBA" id="ARBA00011291"/>
    </source>
</evidence>
<evidence type="ECO:0000256" key="2">
    <source>
        <dbReference type="ARBA" id="ARBA00008892"/>
    </source>
</evidence>
<keyword evidence="5 12" id="KW-0138">CF(0)</keyword>
<evidence type="ECO:0000256" key="10">
    <source>
        <dbReference type="ARBA" id="ARBA00023128"/>
    </source>
</evidence>
<dbReference type="GO" id="GO:0031966">
    <property type="term" value="C:mitochondrial membrane"/>
    <property type="evidence" value="ECO:0007669"/>
    <property type="project" value="UniProtKB-SubCell"/>
</dbReference>
<dbReference type="GO" id="GO:0015986">
    <property type="term" value="P:proton motive force-driven ATP synthesis"/>
    <property type="evidence" value="ECO:0007669"/>
    <property type="project" value="InterPro"/>
</dbReference>
<evidence type="ECO:0000256" key="1">
    <source>
        <dbReference type="ARBA" id="ARBA00004304"/>
    </source>
</evidence>
<evidence type="ECO:0000313" key="14">
    <source>
        <dbReference type="EMBL" id="BAJ24546.1"/>
    </source>
</evidence>
<dbReference type="CTD" id="4509"/>
<evidence type="ECO:0000256" key="6">
    <source>
        <dbReference type="ARBA" id="ARBA00022692"/>
    </source>
</evidence>
<accession>E2RV12</accession>
<keyword evidence="10 12" id="KW-0496">Mitochondrion</keyword>
<reference evidence="14" key="1">
    <citation type="journal article" date="2011" name="Mol. Phylogenet. Evol.">
        <title>Exploring the molecular phylogeny of phasmids with whole mitochondrial genome sequences.</title>
        <authorList>
            <person name="Komoto N."/>
            <person name="Yukuhiro K."/>
            <person name="Ueda K."/>
            <person name="Tomita S."/>
        </authorList>
    </citation>
    <scope>NUCLEOTIDE SEQUENCE</scope>
</reference>
<sequence>MPQMAPMSWMLMYLYFIIIMIMFITKVYFNKTTNINMKMKYQTNIKEKNWKW</sequence>
<keyword evidence="7 12" id="KW-0375">Hydrogen ion transport</keyword>